<dbReference type="InterPro" id="IPR011990">
    <property type="entry name" value="TPR-like_helical_dom_sf"/>
</dbReference>
<dbReference type="Gene3D" id="1.25.40.10">
    <property type="entry name" value="Tetratricopeptide repeat domain"/>
    <property type="match status" value="1"/>
</dbReference>
<proteinExistence type="predicted"/>
<accession>A0A382T8T2</accession>
<evidence type="ECO:0000256" key="1">
    <source>
        <dbReference type="SAM" id="MobiDB-lite"/>
    </source>
</evidence>
<dbReference type="EMBL" id="UINC01134787">
    <property type="protein sequence ID" value="SVD18550.1"/>
    <property type="molecule type" value="Genomic_DNA"/>
</dbReference>
<sequence length="203" mass="23546">MEDMGIFFQNHPESKLFPLIADLYSMDGKYSKAEEICKTGLNHHPDNPDGLFVLAQINRKKKNYKTVEGILKKLFKSHTVYPEALNMLAEIQEKINRSPNTVKIVRKKYERFDYTTVHQKQNKTLKRDKSGTQKTVPSVSSTELKPLKVSPQLATLTLVKILENQGLYPQALDILDMIGEKEKDKKKLIEYRDRILKKFHTNK</sequence>
<dbReference type="AlphaFoldDB" id="A0A382T8T2"/>
<evidence type="ECO:0000313" key="2">
    <source>
        <dbReference type="EMBL" id="SVD18550.1"/>
    </source>
</evidence>
<dbReference type="SUPFAM" id="SSF48452">
    <property type="entry name" value="TPR-like"/>
    <property type="match status" value="1"/>
</dbReference>
<evidence type="ECO:0008006" key="3">
    <source>
        <dbReference type="Google" id="ProtNLM"/>
    </source>
</evidence>
<feature type="region of interest" description="Disordered" evidence="1">
    <location>
        <begin position="120"/>
        <end position="141"/>
    </location>
</feature>
<protein>
    <recommendedName>
        <fullName evidence="3">Tetratricopeptide repeat protein</fullName>
    </recommendedName>
</protein>
<gene>
    <name evidence="2" type="ORF">METZ01_LOCUS371404</name>
</gene>
<feature type="compositionally biased region" description="Polar residues" evidence="1">
    <location>
        <begin position="132"/>
        <end position="141"/>
    </location>
</feature>
<reference evidence="2" key="1">
    <citation type="submission" date="2018-05" db="EMBL/GenBank/DDBJ databases">
        <authorList>
            <person name="Lanie J.A."/>
            <person name="Ng W.-L."/>
            <person name="Kazmierczak K.M."/>
            <person name="Andrzejewski T.M."/>
            <person name="Davidsen T.M."/>
            <person name="Wayne K.J."/>
            <person name="Tettelin H."/>
            <person name="Glass J.I."/>
            <person name="Rusch D."/>
            <person name="Podicherti R."/>
            <person name="Tsui H.-C.T."/>
            <person name="Winkler M.E."/>
        </authorList>
    </citation>
    <scope>NUCLEOTIDE SEQUENCE</scope>
</reference>
<organism evidence="2">
    <name type="scientific">marine metagenome</name>
    <dbReference type="NCBI Taxonomy" id="408172"/>
    <lineage>
        <taxon>unclassified sequences</taxon>
        <taxon>metagenomes</taxon>
        <taxon>ecological metagenomes</taxon>
    </lineage>
</organism>
<name>A0A382T8T2_9ZZZZ</name>